<feature type="compositionally biased region" description="Polar residues" evidence="5">
    <location>
        <begin position="683"/>
        <end position="698"/>
    </location>
</feature>
<dbReference type="SMART" id="SM01158">
    <property type="entry name" value="DUF1741"/>
    <property type="match status" value="1"/>
</dbReference>
<evidence type="ECO:0000313" key="9">
    <source>
        <dbReference type="Proteomes" id="UP000007129"/>
    </source>
</evidence>
<dbReference type="eggNOG" id="KOG4654">
    <property type="taxonomic scope" value="Eukaryota"/>
</dbReference>
<evidence type="ECO:0000313" key="8">
    <source>
        <dbReference type="EMBL" id="EKG17967.1"/>
    </source>
</evidence>
<dbReference type="PANTHER" id="PTHR13608">
    <property type="entry name" value="ARMADILLO-LIKE HELICAL DOMAIN-CONTAINING PROTEIN 3"/>
    <property type="match status" value="1"/>
</dbReference>
<keyword evidence="3 6" id="KW-1133">Transmembrane helix</keyword>
<name>K2RZ23_MACPH</name>
<evidence type="ECO:0000256" key="2">
    <source>
        <dbReference type="ARBA" id="ARBA00022692"/>
    </source>
</evidence>
<feature type="transmembrane region" description="Helical" evidence="6">
    <location>
        <begin position="156"/>
        <end position="178"/>
    </location>
</feature>
<evidence type="ECO:0000256" key="6">
    <source>
        <dbReference type="SAM" id="Phobius"/>
    </source>
</evidence>
<dbReference type="Pfam" id="PF08427">
    <property type="entry name" value="ARMH3_C"/>
    <property type="match status" value="1"/>
</dbReference>
<evidence type="ECO:0000256" key="4">
    <source>
        <dbReference type="ARBA" id="ARBA00023136"/>
    </source>
</evidence>
<dbReference type="VEuPathDB" id="FungiDB:MPH_04775"/>
<dbReference type="GO" id="GO:0005829">
    <property type="term" value="C:cytosol"/>
    <property type="evidence" value="ECO:0007669"/>
    <property type="project" value="TreeGrafter"/>
</dbReference>
<feature type="region of interest" description="Disordered" evidence="5">
    <location>
        <begin position="788"/>
        <end position="830"/>
    </location>
</feature>
<feature type="compositionally biased region" description="Low complexity" evidence="5">
    <location>
        <begin position="942"/>
        <end position="959"/>
    </location>
</feature>
<feature type="region of interest" description="Disordered" evidence="5">
    <location>
        <begin position="710"/>
        <end position="744"/>
    </location>
</feature>
<dbReference type="STRING" id="1126212.K2RZ23"/>
<comment type="caution">
    <text evidence="8">The sequence shown here is derived from an EMBL/GenBank/DDBJ whole genome shotgun (WGS) entry which is preliminary data.</text>
</comment>
<reference evidence="8 9" key="1">
    <citation type="journal article" date="2012" name="BMC Genomics">
        <title>Tools to kill: Genome of one of the most destructive plant pathogenic fungi Macrophomina phaseolina.</title>
        <authorList>
            <person name="Islam M.S."/>
            <person name="Haque M.S."/>
            <person name="Islam M.M."/>
            <person name="Emdad E.M."/>
            <person name="Halim A."/>
            <person name="Hossen Q.M.M."/>
            <person name="Hossain M.Z."/>
            <person name="Ahmed B."/>
            <person name="Rahim S."/>
            <person name="Rahman M.S."/>
            <person name="Alam M.M."/>
            <person name="Hou S."/>
            <person name="Wan X."/>
            <person name="Saito J.A."/>
            <person name="Alam M."/>
        </authorList>
    </citation>
    <scope>NUCLEOTIDE SEQUENCE [LARGE SCALE GENOMIC DNA]</scope>
    <source>
        <strain evidence="8 9">MS6</strain>
    </source>
</reference>
<protein>
    <recommendedName>
        <fullName evidence="7">Armadillo-like helical domain-containing protein</fullName>
    </recommendedName>
</protein>
<dbReference type="InterPro" id="IPR013636">
    <property type="entry name" value="ARMH3_C"/>
</dbReference>
<evidence type="ECO:0000256" key="5">
    <source>
        <dbReference type="SAM" id="MobiDB-lite"/>
    </source>
</evidence>
<dbReference type="GO" id="GO:0016020">
    <property type="term" value="C:membrane"/>
    <property type="evidence" value="ECO:0007669"/>
    <property type="project" value="UniProtKB-SubCell"/>
</dbReference>
<feature type="domain" description="Armadillo-like helical" evidence="7">
    <location>
        <begin position="401"/>
        <end position="627"/>
    </location>
</feature>
<feature type="compositionally biased region" description="Acidic residues" evidence="5">
    <location>
        <begin position="905"/>
        <end position="922"/>
    </location>
</feature>
<dbReference type="HOGENOM" id="CLU_248985_0_0_1"/>
<gene>
    <name evidence="8" type="ORF">MPH_04775</name>
</gene>
<dbReference type="Proteomes" id="UP000007129">
    <property type="component" value="Unassembled WGS sequence"/>
</dbReference>
<feature type="region of interest" description="Disordered" evidence="5">
    <location>
        <begin position="673"/>
        <end position="698"/>
    </location>
</feature>
<dbReference type="EMBL" id="AHHD01000219">
    <property type="protein sequence ID" value="EKG17967.1"/>
    <property type="molecule type" value="Genomic_DNA"/>
</dbReference>
<proteinExistence type="predicted"/>
<sequence>MEPSPLTQVSRPETFQPKIVQLYEALFQPPDEQDHEHSEGFWQEFFLLKPDAPNLRRVLQKLSPDEMLHLQVPAQQLFSRAIDRVQDAKAPSDEIALDTLTVFLGAVLSKKYTNPSSDILSVLAGLDDADAVLSELVAALDNIIRSGRNMQVRRKAIRVALSITSGAYTTGLISYFTHRDLFPSLMKFVQDSESSVEISEPFILLGLLANYNKFEFQNPYRLRLDDFVNDVAIKKTVQCVGSTCRDLRDRYVAVQDDTPEAWSIGTALSYVGLGALTGSRPASPAPTPEEAQSLFTSLPGPEAAILLSAYDFANANKLFCFNLVNLPASSKTDVAPFSAFLSLTSYLFQHAHRSARTALYTHVNLYILQIIIEDPALAKRICSDESKTPVRLCRQRQPYLPVVRTDRVLAAYILDTVVDGINHNLRRRLDTEFYILCIGIILRIISFLGRSRIRFAYHWSELWRSLLSFIRFLTTYANDIKALRESERLIDNTVNLIALALSAGEGFLPDAAAYDDLFYKLVETGDILTKFRDAYDLSKQSSSSSIETLISVSSHYHSLLEGDEKGKVKSKNLSPREVSKVIKQGYETLSIQAREDLDHWERYREADHKVVLKKVSRAAVEDAKALVAESVTRTFIEKLKSIKPWKVELFLPLMNHYNLLWININSRDPVATSPNAGAMTTPVAGNNRDSSPSPSGTVNLTLLMQKLEEFQSEHKRPSSSNEVRVPELSGDGPAQGPAADGLSKTASIQRHPAVTGLHSRFLQESPSGCTALADLSMAAAQENYELGTNPAQEPDAVSPKSSGPPKDAASAAGHAVKEEKIQASPSATSSRVTVCRSRKGEEWVNRAEKDYFPYFYYDGQPGASSTHRSVRETPSPSDHSDPRSDSSAYDTRTIEAGATTLLSKEEEEEEEEGGAEENEAQEEQAYSDPSTTPLTPAPPPSASSSSYSSSNQTTASSNNTPPPAAALPAQLQPHPGPAAPSPISSINLLPDLGSSVRLPAADGHGIRRWMLLLRKLAADGLSVSDVSVRRMDAWLATPWGEAEAFWETKLRWQGRRRLQAGDKNGDRDSLILRFTTRLSPEPSPQHVDPFNMLPVEETPELHAAIRFYFENYPGPTPLTDDTLVCHRNAYEREKMQWSRVQFSFVQGDRISYYLMLFIWQVMKNLSQEINVDTAKYWAKVLQLTRQDMPIGKTGTEIPESSVAMVAGLAVAETWLGNFANSEQHRNAMHSLVTARGGLSTFCSMAQRALKWCEYYACAALGVRPELPRLPAQPLSLSVVKLADAAHRRTLALLPCQIATSELSLIFFQLHVAALGPAIVPRAPLANVLDDVEHRLLDALVGQKEMFVALAAPGPVDVVYCALLQAAHMWVFAIMSCAPKEMPLHMLFVATLRETLKFPALVDAWRAVASAESLLWVLFVGWAAASQLRGDAADAIAHAKWLMLRCFDVFEVLELSAEERLRGVLMKFPWNADPYEERCKVLWSIFVDKDDLNIT</sequence>
<feature type="compositionally biased region" description="Low complexity" evidence="5">
    <location>
        <begin position="730"/>
        <end position="741"/>
    </location>
</feature>
<dbReference type="OrthoDB" id="2012278at2759"/>
<dbReference type="InterPro" id="IPR039868">
    <property type="entry name" value="ARMD3-like"/>
</dbReference>
<keyword evidence="4 6" id="KW-0472">Membrane</keyword>
<evidence type="ECO:0000259" key="7">
    <source>
        <dbReference type="SMART" id="SM01158"/>
    </source>
</evidence>
<feature type="region of interest" description="Disordered" evidence="5">
    <location>
        <begin position="863"/>
        <end position="982"/>
    </location>
</feature>
<comment type="subcellular location">
    <subcellularLocation>
        <location evidence="1">Membrane</location>
    </subcellularLocation>
</comment>
<keyword evidence="2 6" id="KW-0812">Transmembrane</keyword>
<evidence type="ECO:0000256" key="3">
    <source>
        <dbReference type="ARBA" id="ARBA00022989"/>
    </source>
</evidence>
<accession>K2RZ23</accession>
<dbReference type="InParanoid" id="K2RZ23"/>
<evidence type="ECO:0000256" key="1">
    <source>
        <dbReference type="ARBA" id="ARBA00004370"/>
    </source>
</evidence>
<dbReference type="PANTHER" id="PTHR13608:SF3">
    <property type="entry name" value="ARMADILLO-LIKE HELICAL DOMAIN-CONTAINING PROTEIN 3"/>
    <property type="match status" value="1"/>
</dbReference>
<organism evidence="8 9">
    <name type="scientific">Macrophomina phaseolina (strain MS6)</name>
    <name type="common">Charcoal rot fungus</name>
    <dbReference type="NCBI Taxonomy" id="1126212"/>
    <lineage>
        <taxon>Eukaryota</taxon>
        <taxon>Fungi</taxon>
        <taxon>Dikarya</taxon>
        <taxon>Ascomycota</taxon>
        <taxon>Pezizomycotina</taxon>
        <taxon>Dothideomycetes</taxon>
        <taxon>Dothideomycetes incertae sedis</taxon>
        <taxon>Botryosphaeriales</taxon>
        <taxon>Botryosphaeriaceae</taxon>
        <taxon>Macrophomina</taxon>
    </lineage>
</organism>